<evidence type="ECO:0000313" key="3">
    <source>
        <dbReference type="Proteomes" id="UP000327000"/>
    </source>
</evidence>
<name>A0A5N5W309_STRMB</name>
<dbReference type="OrthoDB" id="9940468at2"/>
<protein>
    <submittedName>
        <fullName evidence="2">Uncharacterized protein</fullName>
    </submittedName>
</protein>
<comment type="caution">
    <text evidence="2">The sequence shown here is derived from an EMBL/GenBank/DDBJ whole genome shotgun (WGS) entry which is preliminary data.</text>
</comment>
<dbReference type="Proteomes" id="UP000327000">
    <property type="component" value="Unassembled WGS sequence"/>
</dbReference>
<dbReference type="RefSeq" id="WP_152265152.1">
    <property type="nucleotide sequence ID" value="NZ_VOKX01000106.1"/>
</dbReference>
<sequence length="97" mass="10166">MTPNPMHRPVNVGELLRAAAERPTPGHVVQVITEWSESCVCGGTFRGHEEEPCRPDCTGYYPVAGWSYVAGSGGGGPQAAGQPSDSYGPTMAGPTYD</sequence>
<keyword evidence="3" id="KW-1185">Reference proteome</keyword>
<dbReference type="AlphaFoldDB" id="A0A5N5W309"/>
<evidence type="ECO:0000313" key="2">
    <source>
        <dbReference type="EMBL" id="KAB7835695.1"/>
    </source>
</evidence>
<proteinExistence type="predicted"/>
<dbReference type="EMBL" id="VOKX01000106">
    <property type="protein sequence ID" value="KAB7835695.1"/>
    <property type="molecule type" value="Genomic_DNA"/>
</dbReference>
<gene>
    <name evidence="2" type="ORF">FRZ00_26080</name>
</gene>
<organism evidence="2 3">
    <name type="scientific">Streptomyces mobaraensis</name>
    <name type="common">Streptoverticillium mobaraense</name>
    <dbReference type="NCBI Taxonomy" id="35621"/>
    <lineage>
        <taxon>Bacteria</taxon>
        <taxon>Bacillati</taxon>
        <taxon>Actinomycetota</taxon>
        <taxon>Actinomycetes</taxon>
        <taxon>Kitasatosporales</taxon>
        <taxon>Streptomycetaceae</taxon>
        <taxon>Streptomyces</taxon>
    </lineage>
</organism>
<evidence type="ECO:0000256" key="1">
    <source>
        <dbReference type="SAM" id="MobiDB-lite"/>
    </source>
</evidence>
<reference evidence="2 3" key="1">
    <citation type="journal article" date="2019" name="Microb. Cell Fact.">
        <title>Exploring novel herbicidin analogues by transcriptional regulator overexpression and MS/MS molecular networking.</title>
        <authorList>
            <person name="Shi Y."/>
            <person name="Gu R."/>
            <person name="Li Y."/>
            <person name="Wang X."/>
            <person name="Ren W."/>
            <person name="Li X."/>
            <person name="Wang L."/>
            <person name="Xie Y."/>
            <person name="Hong B."/>
        </authorList>
    </citation>
    <scope>NUCLEOTIDE SEQUENCE [LARGE SCALE GENOMIC DNA]</scope>
    <source>
        <strain evidence="2 3">US-43</strain>
    </source>
</reference>
<feature type="region of interest" description="Disordered" evidence="1">
    <location>
        <begin position="72"/>
        <end position="97"/>
    </location>
</feature>
<accession>A0A5N5W309</accession>